<gene>
    <name evidence="1" type="ORF">L910_4071</name>
</gene>
<dbReference type="AlphaFoldDB" id="S7JMT5"/>
<evidence type="ECO:0000313" key="2">
    <source>
        <dbReference type="Proteomes" id="UP000014854"/>
    </source>
</evidence>
<dbReference type="EMBL" id="ASXS01000006">
    <property type="protein sequence ID" value="EPP23510.1"/>
    <property type="molecule type" value="Genomic_DNA"/>
</dbReference>
<evidence type="ECO:0000313" key="1">
    <source>
        <dbReference type="EMBL" id="EPP23510.1"/>
    </source>
</evidence>
<proteinExistence type="predicted"/>
<dbReference type="RefSeq" id="WP_020329276.1">
    <property type="nucleotide sequence ID" value="NZ_ASXS01000006.1"/>
</dbReference>
<organism evidence="1 2">
    <name type="scientific">Vibrio fluvialis PG41</name>
    <dbReference type="NCBI Taxonomy" id="1336752"/>
    <lineage>
        <taxon>Bacteria</taxon>
        <taxon>Pseudomonadati</taxon>
        <taxon>Pseudomonadota</taxon>
        <taxon>Gammaproteobacteria</taxon>
        <taxon>Vibrionales</taxon>
        <taxon>Vibrionaceae</taxon>
        <taxon>Vibrio</taxon>
    </lineage>
</organism>
<comment type="caution">
    <text evidence="1">The sequence shown here is derived from an EMBL/GenBank/DDBJ whole genome shotgun (WGS) entry which is preliminary data.</text>
</comment>
<accession>S7JMT5</accession>
<dbReference type="PATRIC" id="fig|1336752.4.peg.1772"/>
<dbReference type="Proteomes" id="UP000014854">
    <property type="component" value="Unassembled WGS sequence"/>
</dbReference>
<protein>
    <submittedName>
        <fullName evidence="1">Uncharacterized protein</fullName>
    </submittedName>
</protein>
<name>S7JMT5_VIBFL</name>
<sequence length="196" mass="22454">MMNDLEQAKAIREEARALLKQSDENLEKSKSIHDSTLRQSREIAYALSCLANPMMTMMSMSETEEQELLDKLKNTSPRFQPVFINGRLNSLVESRVESKEKRDVYDVIHAINVLAMANTDVLHVFSRFSGHVNEFYVRVCSTDSDYIDSRPECIFNESIYLEQEDALEKLLSIESQLTELIIEAREQAEAKAEVNA</sequence>
<reference evidence="1 2" key="1">
    <citation type="journal article" date="2013" name="Gut Pathog.">
        <title>Evidence of a new metabolic capacity in an emerging diarrheal pathogen: lessons from the draft genomes of Vibrio fluvialis strains PG41 and I21563.</title>
        <authorList>
            <person name="Khatri I."/>
            <person name="Mahajan S."/>
            <person name="Dureja C."/>
            <person name="Subramanian S."/>
            <person name="Raychaudhuri S."/>
        </authorList>
    </citation>
    <scope>NUCLEOTIDE SEQUENCE [LARGE SCALE GENOMIC DNA]</scope>
    <source>
        <strain evidence="1 2">PG41</strain>
    </source>
</reference>